<keyword evidence="3" id="KW-1185">Reference proteome</keyword>
<dbReference type="InterPro" id="IPR036388">
    <property type="entry name" value="WH-like_DNA-bd_sf"/>
</dbReference>
<dbReference type="PANTHER" id="PTHR19851:SF7">
    <property type="entry name" value="F-BOX DOMAIN-CONTAINING PROTEIN"/>
    <property type="match status" value="1"/>
</dbReference>
<dbReference type="SUPFAM" id="SSF52540">
    <property type="entry name" value="P-loop containing nucleoside triphosphate hydrolases"/>
    <property type="match status" value="1"/>
</dbReference>
<dbReference type="AlphaFoldDB" id="D8S968"/>
<dbReference type="Gramene" id="EFJ19293">
    <property type="protein sequence ID" value="EFJ19293"/>
    <property type="gene ID" value="SELMODRAFT_444345"/>
</dbReference>
<evidence type="ECO:0000313" key="3">
    <source>
        <dbReference type="Proteomes" id="UP000001514"/>
    </source>
</evidence>
<dbReference type="InterPro" id="IPR011989">
    <property type="entry name" value="ARM-like"/>
</dbReference>
<dbReference type="Gene3D" id="1.10.10.10">
    <property type="entry name" value="Winged helix-like DNA-binding domain superfamily/Winged helix DNA-binding domain"/>
    <property type="match status" value="1"/>
</dbReference>
<dbReference type="EMBL" id="GL377607">
    <property type="protein sequence ID" value="EFJ19293.1"/>
    <property type="molecule type" value="Genomic_DNA"/>
</dbReference>
<proteinExistence type="predicted"/>
<reference evidence="2 3" key="1">
    <citation type="journal article" date="2011" name="Science">
        <title>The Selaginella genome identifies genetic changes associated with the evolution of vascular plants.</title>
        <authorList>
            <person name="Banks J.A."/>
            <person name="Nishiyama T."/>
            <person name="Hasebe M."/>
            <person name="Bowman J.L."/>
            <person name="Gribskov M."/>
            <person name="dePamphilis C."/>
            <person name="Albert V.A."/>
            <person name="Aono N."/>
            <person name="Aoyama T."/>
            <person name="Ambrose B.A."/>
            <person name="Ashton N.W."/>
            <person name="Axtell M.J."/>
            <person name="Barker E."/>
            <person name="Barker M.S."/>
            <person name="Bennetzen J.L."/>
            <person name="Bonawitz N.D."/>
            <person name="Chapple C."/>
            <person name="Cheng C."/>
            <person name="Correa L.G."/>
            <person name="Dacre M."/>
            <person name="DeBarry J."/>
            <person name="Dreyer I."/>
            <person name="Elias M."/>
            <person name="Engstrom E.M."/>
            <person name="Estelle M."/>
            <person name="Feng L."/>
            <person name="Finet C."/>
            <person name="Floyd S.K."/>
            <person name="Frommer W.B."/>
            <person name="Fujita T."/>
            <person name="Gramzow L."/>
            <person name="Gutensohn M."/>
            <person name="Harholt J."/>
            <person name="Hattori M."/>
            <person name="Heyl A."/>
            <person name="Hirai T."/>
            <person name="Hiwatashi Y."/>
            <person name="Ishikawa M."/>
            <person name="Iwata M."/>
            <person name="Karol K.G."/>
            <person name="Koehler B."/>
            <person name="Kolukisaoglu U."/>
            <person name="Kubo M."/>
            <person name="Kurata T."/>
            <person name="Lalonde S."/>
            <person name="Li K."/>
            <person name="Li Y."/>
            <person name="Litt A."/>
            <person name="Lyons E."/>
            <person name="Manning G."/>
            <person name="Maruyama T."/>
            <person name="Michael T.P."/>
            <person name="Mikami K."/>
            <person name="Miyazaki S."/>
            <person name="Morinaga S."/>
            <person name="Murata T."/>
            <person name="Mueller-Roeber B."/>
            <person name="Nelson D.R."/>
            <person name="Obara M."/>
            <person name="Oguri Y."/>
            <person name="Olmstead R.G."/>
            <person name="Onodera N."/>
            <person name="Petersen B.L."/>
            <person name="Pils B."/>
            <person name="Prigge M."/>
            <person name="Rensing S.A."/>
            <person name="Riano-Pachon D.M."/>
            <person name="Roberts A.W."/>
            <person name="Sato Y."/>
            <person name="Scheller H.V."/>
            <person name="Schulz B."/>
            <person name="Schulz C."/>
            <person name="Shakirov E.V."/>
            <person name="Shibagaki N."/>
            <person name="Shinohara N."/>
            <person name="Shippen D.E."/>
            <person name="Soerensen I."/>
            <person name="Sotooka R."/>
            <person name="Sugimoto N."/>
            <person name="Sugita M."/>
            <person name="Sumikawa N."/>
            <person name="Tanurdzic M."/>
            <person name="Theissen G."/>
            <person name="Ulvskov P."/>
            <person name="Wakazuki S."/>
            <person name="Weng J.K."/>
            <person name="Willats W.W."/>
            <person name="Wipf D."/>
            <person name="Wolf P.G."/>
            <person name="Yang L."/>
            <person name="Zimmer A.D."/>
            <person name="Zhu Q."/>
            <person name="Mitros T."/>
            <person name="Hellsten U."/>
            <person name="Loque D."/>
            <person name="Otillar R."/>
            <person name="Salamov A."/>
            <person name="Schmutz J."/>
            <person name="Shapiro H."/>
            <person name="Lindquist E."/>
            <person name="Lucas S."/>
            <person name="Rokhsar D."/>
            <person name="Grigoriev I.V."/>
        </authorList>
    </citation>
    <scope>NUCLEOTIDE SEQUENCE [LARGE SCALE GENOMIC DNA]</scope>
</reference>
<dbReference type="GO" id="GO:0043531">
    <property type="term" value="F:ADP binding"/>
    <property type="evidence" value="ECO:0007669"/>
    <property type="project" value="InterPro"/>
</dbReference>
<evidence type="ECO:0000313" key="2">
    <source>
        <dbReference type="EMBL" id="EFJ19293.1"/>
    </source>
</evidence>
<dbReference type="KEGG" id="smo:SELMODRAFT_444345"/>
<dbReference type="Gene3D" id="3.40.50.300">
    <property type="entry name" value="P-loop containing nucleotide triphosphate hydrolases"/>
    <property type="match status" value="1"/>
</dbReference>
<feature type="domain" description="NB-ARC" evidence="1">
    <location>
        <begin position="116"/>
        <end position="219"/>
    </location>
</feature>
<dbReference type="SUPFAM" id="SSF48371">
    <property type="entry name" value="ARM repeat"/>
    <property type="match status" value="1"/>
</dbReference>
<dbReference type="Pfam" id="PF00931">
    <property type="entry name" value="NB-ARC"/>
    <property type="match status" value="1"/>
</dbReference>
<sequence length="734" mass="79190">MNPYEVSQTSSDTIQSLLDTAQKLRGWSDGGGDVGGAVAAAERLQQRLAQLHQLHSRSWHILRHNNEHAAFVMARLESMDVLCARLVPAMDAARAILHRGKIIAPEKRPSSSMCSQHSVIIVHGPSGVGKTSLAAYIVANPPQCFADSAVEIRVGKIAGSDRRLKSKLKSLLQELNCQKELLQRAGSSQDCWALLEEVVAESSYLIVLDDAVASKLLRHCSHHPLAVAILGEALRGSWRRAEWNAVANHLEVCSGNHLNWLAGVMSTIELSTVGLKHDTHDLFTSLAAISWDEPVPVECLQALWSALGKESPFLLHARELVRRCLLNRTPDFLFYDVHDLVVMFLERKRSSAVDALLNLAKPHTRAVAAPWLLHFGSKESKQAAAGALRGILVLDSDDLHASSLASIVDVVKACSSKEEIRRELNAIVGAEIVNLLFRASSPSAYASIAKYIAACFVEADYEEFGRGLVASGLVHKLRTLLSSSGAPGINILVKKDAADVLAKLASAGAGSSSGRDRYVCESLIRENVMGELVLLLDARSGWLHDGVLNAVVKVAGIGDAAMAQLLETDMLDEKLPELLRNRKAVVKSRALAALVALMKIGGARVVERVLGTGILEELEALLNCPCEEVQMSACLVCKEIFSRGSSSPVILEQVLRSKVVEILTGLLGDEVVVLRSRAVGALQTLVQARGSAVADRIVRAAGVESIQKGLEVLPNEDMGVYKSLLRSIVGSRKS</sequence>
<evidence type="ECO:0000259" key="1">
    <source>
        <dbReference type="Pfam" id="PF00931"/>
    </source>
</evidence>
<accession>D8S968</accession>
<name>D8S968_SELML</name>
<dbReference type="HOGENOM" id="CLU_377857_0_0_1"/>
<dbReference type="InParanoid" id="D8S968"/>
<dbReference type="InterPro" id="IPR027417">
    <property type="entry name" value="P-loop_NTPase"/>
</dbReference>
<dbReference type="Gene3D" id="1.25.10.10">
    <property type="entry name" value="Leucine-rich Repeat Variant"/>
    <property type="match status" value="1"/>
</dbReference>
<dbReference type="InterPro" id="IPR016024">
    <property type="entry name" value="ARM-type_fold"/>
</dbReference>
<dbReference type="Proteomes" id="UP000001514">
    <property type="component" value="Unassembled WGS sequence"/>
</dbReference>
<dbReference type="eggNOG" id="KOG4658">
    <property type="taxonomic scope" value="Eukaryota"/>
</dbReference>
<organism evidence="3">
    <name type="scientific">Selaginella moellendorffii</name>
    <name type="common">Spikemoss</name>
    <dbReference type="NCBI Taxonomy" id="88036"/>
    <lineage>
        <taxon>Eukaryota</taxon>
        <taxon>Viridiplantae</taxon>
        <taxon>Streptophyta</taxon>
        <taxon>Embryophyta</taxon>
        <taxon>Tracheophyta</taxon>
        <taxon>Lycopodiopsida</taxon>
        <taxon>Selaginellales</taxon>
        <taxon>Selaginellaceae</taxon>
        <taxon>Selaginella</taxon>
    </lineage>
</organism>
<gene>
    <name evidence="2" type="ORF">SELMODRAFT_444345</name>
</gene>
<protein>
    <recommendedName>
        <fullName evidence="1">NB-ARC domain-containing protein</fullName>
    </recommendedName>
</protein>
<dbReference type="InterPro" id="IPR002182">
    <property type="entry name" value="NB-ARC"/>
</dbReference>
<dbReference type="PANTHER" id="PTHR19851">
    <property type="entry name" value="OS02G0203500 PROTEIN"/>
    <property type="match status" value="1"/>
</dbReference>